<gene>
    <name evidence="1" type="ORF">RPERSI_LOCUS28643</name>
</gene>
<organism evidence="1 2">
    <name type="scientific">Racocetra persica</name>
    <dbReference type="NCBI Taxonomy" id="160502"/>
    <lineage>
        <taxon>Eukaryota</taxon>
        <taxon>Fungi</taxon>
        <taxon>Fungi incertae sedis</taxon>
        <taxon>Mucoromycota</taxon>
        <taxon>Glomeromycotina</taxon>
        <taxon>Glomeromycetes</taxon>
        <taxon>Diversisporales</taxon>
        <taxon>Gigasporaceae</taxon>
        <taxon>Racocetra</taxon>
    </lineage>
</organism>
<evidence type="ECO:0000313" key="2">
    <source>
        <dbReference type="Proteomes" id="UP000789920"/>
    </source>
</evidence>
<keyword evidence="2" id="KW-1185">Reference proteome</keyword>
<feature type="non-terminal residue" evidence="1">
    <location>
        <position position="1"/>
    </location>
</feature>
<sequence length="191" mass="21929">NVAIADGKVEFNLFNKNFDRVTRFNRDATNTYKKWGRMIHLDSFISCFRERPNEYSPTGTLRPFQNSSSYAPKSFNSRKHSIGDIKLSIPGETFSGQVKSHNLLFLDGHRTPTEQAQFDLTSGIHFSLDDILLGSPIDGFDFSSKKHYSYSPKKHYSYSSKKHNSYSSKKHNSYSSKKHNSIYQSNTHTKV</sequence>
<comment type="caution">
    <text evidence="1">The sequence shown here is derived from an EMBL/GenBank/DDBJ whole genome shotgun (WGS) entry which is preliminary data.</text>
</comment>
<name>A0ACA9SBT9_9GLOM</name>
<proteinExistence type="predicted"/>
<dbReference type="Proteomes" id="UP000789920">
    <property type="component" value="Unassembled WGS sequence"/>
</dbReference>
<feature type="non-terminal residue" evidence="1">
    <location>
        <position position="191"/>
    </location>
</feature>
<accession>A0ACA9SBT9</accession>
<evidence type="ECO:0000313" key="1">
    <source>
        <dbReference type="EMBL" id="CAG8832930.1"/>
    </source>
</evidence>
<reference evidence="1" key="1">
    <citation type="submission" date="2021-06" db="EMBL/GenBank/DDBJ databases">
        <authorList>
            <person name="Kallberg Y."/>
            <person name="Tangrot J."/>
            <person name="Rosling A."/>
        </authorList>
    </citation>
    <scope>NUCLEOTIDE SEQUENCE</scope>
    <source>
        <strain evidence="1">MA461A</strain>
    </source>
</reference>
<dbReference type="EMBL" id="CAJVQC010105126">
    <property type="protein sequence ID" value="CAG8832930.1"/>
    <property type="molecule type" value="Genomic_DNA"/>
</dbReference>
<protein>
    <submittedName>
        <fullName evidence="1">24788_t:CDS:1</fullName>
    </submittedName>
</protein>